<sequence length="126" mass="14864">TYLEEEMVRDLQRCSYRKDLYQKMNKVDPEAPTEQEHRQAGVTKVRYMQWREMISSTATLGFRIEGITMDNGVVLKDFKQTRTKEQIIATLIRFTDGCPLILKAYENRLNAIKEALLQSPFFRCHE</sequence>
<dbReference type="EMBL" id="BEZZ01005974">
    <property type="protein sequence ID" value="GCC18602.1"/>
    <property type="molecule type" value="Genomic_DNA"/>
</dbReference>
<accession>A0A401RKC3</accession>
<feature type="non-terminal residue" evidence="5">
    <location>
        <position position="126"/>
    </location>
</feature>
<evidence type="ECO:0000256" key="4">
    <source>
        <dbReference type="RuleBase" id="RU363090"/>
    </source>
</evidence>
<dbReference type="PANTHER" id="PTHR12400:SF77">
    <property type="entry name" value="KINASE"/>
    <property type="match status" value="1"/>
</dbReference>
<dbReference type="SUPFAM" id="SSF56104">
    <property type="entry name" value="SAICAR synthase-like"/>
    <property type="match status" value="1"/>
</dbReference>
<dbReference type="OrthoDB" id="338650at2759"/>
<organism evidence="5 6">
    <name type="scientific">Chiloscyllium punctatum</name>
    <name type="common">Brownbanded bambooshark</name>
    <name type="synonym">Hemiscyllium punctatum</name>
    <dbReference type="NCBI Taxonomy" id="137246"/>
    <lineage>
        <taxon>Eukaryota</taxon>
        <taxon>Metazoa</taxon>
        <taxon>Chordata</taxon>
        <taxon>Craniata</taxon>
        <taxon>Vertebrata</taxon>
        <taxon>Chondrichthyes</taxon>
        <taxon>Elasmobranchii</taxon>
        <taxon>Galeomorphii</taxon>
        <taxon>Galeoidea</taxon>
        <taxon>Orectolobiformes</taxon>
        <taxon>Hemiscylliidae</taxon>
        <taxon>Chiloscyllium</taxon>
    </lineage>
</organism>
<dbReference type="GO" id="GO:0000828">
    <property type="term" value="F:inositol hexakisphosphate kinase activity"/>
    <property type="evidence" value="ECO:0007669"/>
    <property type="project" value="TreeGrafter"/>
</dbReference>
<dbReference type="PANTHER" id="PTHR12400">
    <property type="entry name" value="INOSITOL POLYPHOSPHATE KINASE"/>
    <property type="match status" value="1"/>
</dbReference>
<evidence type="ECO:0000256" key="1">
    <source>
        <dbReference type="ARBA" id="ARBA00007374"/>
    </source>
</evidence>
<name>A0A401RKC3_CHIPU</name>
<comment type="similarity">
    <text evidence="1 4">Belongs to the inositol phosphokinase (IPK) family.</text>
</comment>
<dbReference type="EC" id="2.7.-.-" evidence="4"/>
<keyword evidence="2 4" id="KW-0808">Transferase</keyword>
<comment type="caution">
    <text evidence="5">The sequence shown here is derived from an EMBL/GenBank/DDBJ whole genome shotgun (WGS) entry which is preliminary data.</text>
</comment>
<dbReference type="InterPro" id="IPR038286">
    <property type="entry name" value="IPK_sf"/>
</dbReference>
<dbReference type="InterPro" id="IPR005522">
    <property type="entry name" value="IPK"/>
</dbReference>
<dbReference type="GO" id="GO:0046854">
    <property type="term" value="P:phosphatidylinositol phosphate biosynthetic process"/>
    <property type="evidence" value="ECO:0007669"/>
    <property type="project" value="TreeGrafter"/>
</dbReference>
<evidence type="ECO:0000256" key="2">
    <source>
        <dbReference type="ARBA" id="ARBA00022679"/>
    </source>
</evidence>
<dbReference type="Pfam" id="PF03770">
    <property type="entry name" value="IPK"/>
    <property type="match status" value="1"/>
</dbReference>
<dbReference type="GO" id="GO:0032958">
    <property type="term" value="P:inositol phosphate biosynthetic process"/>
    <property type="evidence" value="ECO:0007669"/>
    <property type="project" value="InterPro"/>
</dbReference>
<dbReference type="Gene3D" id="3.30.470.160">
    <property type="entry name" value="Inositol polyphosphate kinase"/>
    <property type="match status" value="1"/>
</dbReference>
<evidence type="ECO:0000313" key="5">
    <source>
        <dbReference type="EMBL" id="GCC18602.1"/>
    </source>
</evidence>
<dbReference type="STRING" id="137246.A0A401RKC3"/>
<keyword evidence="6" id="KW-1185">Reference proteome</keyword>
<feature type="non-terminal residue" evidence="5">
    <location>
        <position position="1"/>
    </location>
</feature>
<evidence type="ECO:0000313" key="6">
    <source>
        <dbReference type="Proteomes" id="UP000287033"/>
    </source>
</evidence>
<dbReference type="GO" id="GO:0005634">
    <property type="term" value="C:nucleus"/>
    <property type="evidence" value="ECO:0007669"/>
    <property type="project" value="TreeGrafter"/>
</dbReference>
<dbReference type="AlphaFoldDB" id="A0A401RKC3"/>
<proteinExistence type="inferred from homology"/>
<keyword evidence="3 4" id="KW-0418">Kinase</keyword>
<evidence type="ECO:0000256" key="3">
    <source>
        <dbReference type="ARBA" id="ARBA00022777"/>
    </source>
</evidence>
<dbReference type="Proteomes" id="UP000287033">
    <property type="component" value="Unassembled WGS sequence"/>
</dbReference>
<gene>
    <name evidence="5" type="ORF">chiPu_0022110</name>
</gene>
<dbReference type="GO" id="GO:0005737">
    <property type="term" value="C:cytoplasm"/>
    <property type="evidence" value="ECO:0007669"/>
    <property type="project" value="TreeGrafter"/>
</dbReference>
<reference evidence="5 6" key="1">
    <citation type="journal article" date="2018" name="Nat. Ecol. Evol.">
        <title>Shark genomes provide insights into elasmobranch evolution and the origin of vertebrates.</title>
        <authorList>
            <person name="Hara Y"/>
            <person name="Yamaguchi K"/>
            <person name="Onimaru K"/>
            <person name="Kadota M"/>
            <person name="Koyanagi M"/>
            <person name="Keeley SD"/>
            <person name="Tatsumi K"/>
            <person name="Tanaka K"/>
            <person name="Motone F"/>
            <person name="Kageyama Y"/>
            <person name="Nozu R"/>
            <person name="Adachi N"/>
            <person name="Nishimura O"/>
            <person name="Nakagawa R"/>
            <person name="Tanegashima C"/>
            <person name="Kiyatake I"/>
            <person name="Matsumoto R"/>
            <person name="Murakumo K"/>
            <person name="Nishida K"/>
            <person name="Terakita A"/>
            <person name="Kuratani S"/>
            <person name="Sato K"/>
            <person name="Hyodo S Kuraku.S."/>
        </authorList>
    </citation>
    <scope>NUCLEOTIDE SEQUENCE [LARGE SCALE GENOMIC DNA]</scope>
</reference>
<protein>
    <recommendedName>
        <fullName evidence="4">Kinase</fullName>
        <ecNumber evidence="4">2.7.-.-</ecNumber>
    </recommendedName>
</protein>